<dbReference type="PROSITE" id="PS51354">
    <property type="entry name" value="GLUTAREDOXIN_2"/>
    <property type="match status" value="1"/>
</dbReference>
<dbReference type="Proteomes" id="UP000183687">
    <property type="component" value="Unassembled WGS sequence"/>
</dbReference>
<dbReference type="RefSeq" id="WP_002563290.1">
    <property type="nucleotide sequence ID" value="NZ_CALJSN010000006.1"/>
</dbReference>
<dbReference type="PROSITE" id="PS50404">
    <property type="entry name" value="GST_NTER"/>
    <property type="match status" value="1"/>
</dbReference>
<gene>
    <name evidence="2" type="ORF">SAMN04489746_0610</name>
</gene>
<dbReference type="Gene3D" id="3.40.30.10">
    <property type="entry name" value="Glutaredoxin"/>
    <property type="match status" value="1"/>
</dbReference>
<dbReference type="Pfam" id="PF00462">
    <property type="entry name" value="Glutaredoxin"/>
    <property type="match status" value="1"/>
</dbReference>
<evidence type="ECO:0000313" key="3">
    <source>
        <dbReference type="Proteomes" id="UP000183687"/>
    </source>
</evidence>
<name>A0AB38A5W0_9ACTN</name>
<protein>
    <submittedName>
        <fullName evidence="2">Glutathione S-transferase, N-terminal domain</fullName>
    </submittedName>
</protein>
<dbReference type="InterPro" id="IPR002109">
    <property type="entry name" value="Glutaredoxin"/>
</dbReference>
<dbReference type="SUPFAM" id="SSF52833">
    <property type="entry name" value="Thioredoxin-like"/>
    <property type="match status" value="1"/>
</dbReference>
<accession>A0AB38A5W0</accession>
<evidence type="ECO:0000259" key="1">
    <source>
        <dbReference type="PROSITE" id="PS50404"/>
    </source>
</evidence>
<dbReference type="InterPro" id="IPR004045">
    <property type="entry name" value="Glutathione_S-Trfase_N"/>
</dbReference>
<evidence type="ECO:0000313" key="2">
    <source>
        <dbReference type="EMBL" id="SEB56261.1"/>
    </source>
</evidence>
<comment type="caution">
    <text evidence="2">The sequence shown here is derived from an EMBL/GenBank/DDBJ whole genome shotgun (WGS) entry which is preliminary data.</text>
</comment>
<sequence length="80" mass="9107">MVIPDLQLYYRPTCPFCVKVLRFMERHNITIGLHNVSESPDDLAFLVTKGGKQQVPCLFIDGAALYESDAIIEYLDRVFA</sequence>
<dbReference type="EMBL" id="FNSH01000001">
    <property type="protein sequence ID" value="SEB56261.1"/>
    <property type="molecule type" value="Genomic_DNA"/>
</dbReference>
<dbReference type="InterPro" id="IPR036249">
    <property type="entry name" value="Thioredoxin-like_sf"/>
</dbReference>
<proteinExistence type="predicted"/>
<feature type="domain" description="GST N-terminal" evidence="1">
    <location>
        <begin position="4"/>
        <end position="80"/>
    </location>
</feature>
<reference evidence="2 3" key="1">
    <citation type="submission" date="2016-10" db="EMBL/GenBank/DDBJ databases">
        <authorList>
            <person name="Varghese N."/>
            <person name="Submissions S."/>
        </authorList>
    </citation>
    <scope>NUCLEOTIDE SEQUENCE [LARGE SCALE GENOMIC DNA]</scope>
    <source>
        <strain evidence="2 3">DSM 20586</strain>
    </source>
</reference>
<dbReference type="AlphaFoldDB" id="A0AB38A5W0"/>
<organism evidence="2 3">
    <name type="scientific">Atopobium minutum</name>
    <dbReference type="NCBI Taxonomy" id="1381"/>
    <lineage>
        <taxon>Bacteria</taxon>
        <taxon>Bacillati</taxon>
        <taxon>Actinomycetota</taxon>
        <taxon>Coriobacteriia</taxon>
        <taxon>Coriobacteriales</taxon>
        <taxon>Atopobiaceae</taxon>
        <taxon>Atopobium</taxon>
    </lineage>
</organism>
<dbReference type="CDD" id="cd00570">
    <property type="entry name" value="GST_N_family"/>
    <property type="match status" value="1"/>
</dbReference>